<dbReference type="EMBL" id="CM008051">
    <property type="protein sequence ID" value="PAN33667.2"/>
    <property type="molecule type" value="Genomic_DNA"/>
</dbReference>
<evidence type="ECO:0000256" key="2">
    <source>
        <dbReference type="SAM" id="MobiDB-lite"/>
    </source>
</evidence>
<feature type="region of interest" description="Disordered" evidence="2">
    <location>
        <begin position="197"/>
        <end position="244"/>
    </location>
</feature>
<keyword evidence="1" id="KW-0175">Coiled coil</keyword>
<proteinExistence type="predicted"/>
<dbReference type="Proteomes" id="UP000243499">
    <property type="component" value="Chromosome 6"/>
</dbReference>
<protein>
    <submittedName>
        <fullName evidence="3">Uncharacterized protein</fullName>
    </submittedName>
</protein>
<dbReference type="AlphaFoldDB" id="A0A2S3I0E6"/>
<organism evidence="3">
    <name type="scientific">Panicum hallii</name>
    <dbReference type="NCBI Taxonomy" id="206008"/>
    <lineage>
        <taxon>Eukaryota</taxon>
        <taxon>Viridiplantae</taxon>
        <taxon>Streptophyta</taxon>
        <taxon>Embryophyta</taxon>
        <taxon>Tracheophyta</taxon>
        <taxon>Spermatophyta</taxon>
        <taxon>Magnoliopsida</taxon>
        <taxon>Liliopsida</taxon>
        <taxon>Poales</taxon>
        <taxon>Poaceae</taxon>
        <taxon>PACMAD clade</taxon>
        <taxon>Panicoideae</taxon>
        <taxon>Panicodae</taxon>
        <taxon>Paniceae</taxon>
        <taxon>Panicinae</taxon>
        <taxon>Panicum</taxon>
        <taxon>Panicum sect. Panicum</taxon>
    </lineage>
</organism>
<feature type="coiled-coil region" evidence="1">
    <location>
        <begin position="147"/>
        <end position="195"/>
    </location>
</feature>
<name>A0A2S3I0E6_9POAL</name>
<evidence type="ECO:0000313" key="3">
    <source>
        <dbReference type="EMBL" id="PAN33667.2"/>
    </source>
</evidence>
<accession>A0A2S3I0E6</accession>
<feature type="compositionally biased region" description="Basic and acidic residues" evidence="2">
    <location>
        <begin position="211"/>
        <end position="230"/>
    </location>
</feature>
<evidence type="ECO:0000256" key="1">
    <source>
        <dbReference type="SAM" id="Coils"/>
    </source>
</evidence>
<dbReference type="Gramene" id="PAN33667">
    <property type="protein sequence ID" value="PAN33667"/>
    <property type="gene ID" value="PAHAL_6G046500"/>
</dbReference>
<reference evidence="3" key="1">
    <citation type="submission" date="2018-04" db="EMBL/GenBank/DDBJ databases">
        <title>WGS assembly of Panicum hallii.</title>
        <authorList>
            <person name="Lovell J."/>
            <person name="Jenkins J."/>
            <person name="Lowry D."/>
            <person name="Mamidi S."/>
            <person name="Sreedasyam A."/>
            <person name="Weng X."/>
            <person name="Barry K."/>
            <person name="Bonette J."/>
            <person name="Campitelli B."/>
            <person name="Daum C."/>
            <person name="Gordon S."/>
            <person name="Gould B."/>
            <person name="Lipzen A."/>
            <person name="Macqueen A."/>
            <person name="Palacio-Mejia J."/>
            <person name="Plott C."/>
            <person name="Shakirov E."/>
            <person name="Shu S."/>
            <person name="Yoshinaga Y."/>
            <person name="Zane M."/>
            <person name="Rokhsar D."/>
            <person name="Grimwood J."/>
            <person name="Schmutz J."/>
            <person name="Juenger T."/>
        </authorList>
    </citation>
    <scope>NUCLEOTIDE SEQUENCE [LARGE SCALE GENOMIC DNA]</scope>
    <source>
        <strain evidence="3">FIL2</strain>
    </source>
</reference>
<gene>
    <name evidence="3" type="ORF">PAHAL_6G046500</name>
</gene>
<sequence>MAGNGWVNGICHAEPGLPKLLLLSLERVGIMEPPEYAYREHIAGGTLRCDMMVFVERSTRYPDVDPWFISTTGFRFPDTYRKAAPLRRLRVIYKHHLQRTPMGFFPPTEGRGRAWIARMRGLGREEEDLEDTVSHLSIYLTGLDALCREQAAQLKQLIRGIEKITQELEEQRTRAASAEYSLAALQAQKQEYESRNGIGGWIEEEEEEEPMETRWDKGTQTEDGEMDRSLPIKKRPIRIEEESP</sequence>